<protein>
    <submittedName>
        <fullName evidence="5">Helix-turn-helix transcriptional regulator</fullName>
    </submittedName>
</protein>
<evidence type="ECO:0000313" key="5">
    <source>
        <dbReference type="EMBL" id="NHC34610.1"/>
    </source>
</evidence>
<dbReference type="PANTHER" id="PTHR33154:SF33">
    <property type="entry name" value="TRANSCRIPTIONAL REPRESSOR SDPR"/>
    <property type="match status" value="1"/>
</dbReference>
<dbReference type="InterPro" id="IPR011991">
    <property type="entry name" value="ArsR-like_HTH"/>
</dbReference>
<dbReference type="GO" id="GO:0003677">
    <property type="term" value="F:DNA binding"/>
    <property type="evidence" value="ECO:0007669"/>
    <property type="project" value="UniProtKB-KW"/>
</dbReference>
<organism evidence="5 6">
    <name type="scientific">Scytonema millei VB511283</name>
    <dbReference type="NCBI Taxonomy" id="1245923"/>
    <lineage>
        <taxon>Bacteria</taxon>
        <taxon>Bacillati</taxon>
        <taxon>Cyanobacteriota</taxon>
        <taxon>Cyanophyceae</taxon>
        <taxon>Nostocales</taxon>
        <taxon>Scytonemataceae</taxon>
        <taxon>Scytonema</taxon>
    </lineage>
</organism>
<dbReference type="PANTHER" id="PTHR33154">
    <property type="entry name" value="TRANSCRIPTIONAL REGULATOR, ARSR FAMILY"/>
    <property type="match status" value="1"/>
</dbReference>
<evidence type="ECO:0000256" key="2">
    <source>
        <dbReference type="ARBA" id="ARBA00023125"/>
    </source>
</evidence>
<dbReference type="SMART" id="SM00418">
    <property type="entry name" value="HTH_ARSR"/>
    <property type="match status" value="1"/>
</dbReference>
<dbReference type="InterPro" id="IPR001845">
    <property type="entry name" value="HTH_ArsR_DNA-bd_dom"/>
</dbReference>
<reference evidence="5 6" key="1">
    <citation type="journal article" date="2015" name="Genome Announc.">
        <title>Draft Genome Sequence of the Terrestrial Cyanobacterium Scytonema millei VB511283, Isolated from Eastern India.</title>
        <authorList>
            <person name="Sen D."/>
            <person name="Chandrababunaidu M.M."/>
            <person name="Singh D."/>
            <person name="Sanghi N."/>
            <person name="Ghorai A."/>
            <person name="Mishra G.P."/>
            <person name="Madduluri M."/>
            <person name="Adhikary S.P."/>
            <person name="Tripathy S."/>
        </authorList>
    </citation>
    <scope>NUCLEOTIDE SEQUENCE [LARGE SCALE GENOMIC DNA]</scope>
    <source>
        <strain evidence="5 6">VB511283</strain>
    </source>
</reference>
<dbReference type="AlphaFoldDB" id="A0A9X5E3G9"/>
<keyword evidence="1" id="KW-0805">Transcription regulation</keyword>
<keyword evidence="6" id="KW-1185">Reference proteome</keyword>
<feature type="domain" description="HTH arsR-type" evidence="4">
    <location>
        <begin position="1"/>
        <end position="97"/>
    </location>
</feature>
<comment type="caution">
    <text evidence="5">The sequence shown here is derived from an EMBL/GenBank/DDBJ whole genome shotgun (WGS) entry which is preliminary data.</text>
</comment>
<keyword evidence="3" id="KW-0804">Transcription</keyword>
<keyword evidence="2" id="KW-0238">DNA-binding</keyword>
<accession>A0A9X5E3G9</accession>
<dbReference type="InterPro" id="IPR051081">
    <property type="entry name" value="HTH_MetalResp_TranReg"/>
</dbReference>
<dbReference type="SUPFAM" id="SSF46785">
    <property type="entry name" value="Winged helix' DNA-binding domain"/>
    <property type="match status" value="1"/>
</dbReference>
<dbReference type="GO" id="GO:0003700">
    <property type="term" value="F:DNA-binding transcription factor activity"/>
    <property type="evidence" value="ECO:0007669"/>
    <property type="project" value="InterPro"/>
</dbReference>
<dbReference type="Proteomes" id="UP000031532">
    <property type="component" value="Unassembled WGS sequence"/>
</dbReference>
<dbReference type="CDD" id="cd00090">
    <property type="entry name" value="HTH_ARSR"/>
    <property type="match status" value="1"/>
</dbReference>
<dbReference type="InterPro" id="IPR036390">
    <property type="entry name" value="WH_DNA-bd_sf"/>
</dbReference>
<dbReference type="EMBL" id="JTJC03000002">
    <property type="protein sequence ID" value="NHC34610.1"/>
    <property type="molecule type" value="Genomic_DNA"/>
</dbReference>
<sequence>MDAAQFQQVAKALAEPRRLEILTAIATHDELSCREIVEQFPVSQATVSHHIKELVKVGLIETRRAGQYCYYSFRAEVLSIYITQLQQLLIINIQQKSPERI</sequence>
<dbReference type="InterPro" id="IPR036388">
    <property type="entry name" value="WH-like_DNA-bd_sf"/>
</dbReference>
<dbReference type="NCBIfam" id="NF033788">
    <property type="entry name" value="HTH_metalloreg"/>
    <property type="match status" value="1"/>
</dbReference>
<dbReference type="RefSeq" id="WP_052290191.1">
    <property type="nucleotide sequence ID" value="NZ_JTJC03000002.1"/>
</dbReference>
<dbReference type="Pfam" id="PF12840">
    <property type="entry name" value="HTH_20"/>
    <property type="match status" value="1"/>
</dbReference>
<dbReference type="PRINTS" id="PR00778">
    <property type="entry name" value="HTHARSR"/>
</dbReference>
<dbReference type="Gene3D" id="1.10.10.10">
    <property type="entry name" value="Winged helix-like DNA-binding domain superfamily/Winged helix DNA-binding domain"/>
    <property type="match status" value="1"/>
</dbReference>
<evidence type="ECO:0000256" key="3">
    <source>
        <dbReference type="ARBA" id="ARBA00023163"/>
    </source>
</evidence>
<name>A0A9X5E3G9_9CYAN</name>
<dbReference type="PROSITE" id="PS50987">
    <property type="entry name" value="HTH_ARSR_2"/>
    <property type="match status" value="1"/>
</dbReference>
<gene>
    <name evidence="5" type="ORF">QH73_0008035</name>
</gene>
<proteinExistence type="predicted"/>
<evidence type="ECO:0000256" key="1">
    <source>
        <dbReference type="ARBA" id="ARBA00023015"/>
    </source>
</evidence>
<evidence type="ECO:0000259" key="4">
    <source>
        <dbReference type="PROSITE" id="PS50987"/>
    </source>
</evidence>
<dbReference type="OrthoDB" id="9798835at2"/>
<evidence type="ECO:0000313" key="6">
    <source>
        <dbReference type="Proteomes" id="UP000031532"/>
    </source>
</evidence>